<protein>
    <submittedName>
        <fullName evidence="3">Wsc domain-containing protein</fullName>
    </submittedName>
</protein>
<keyword evidence="1" id="KW-0732">Signal</keyword>
<name>A0A9P6GHD6_9PLEO</name>
<evidence type="ECO:0000313" key="4">
    <source>
        <dbReference type="Proteomes" id="UP000756921"/>
    </source>
</evidence>
<dbReference type="PANTHER" id="PTHR43662:SF4">
    <property type="entry name" value="DUF1996 DOMAIN-CONTAINING PROTEIN"/>
    <property type="match status" value="1"/>
</dbReference>
<comment type="caution">
    <text evidence="3">The sequence shown here is derived from an EMBL/GenBank/DDBJ whole genome shotgun (WGS) entry which is preliminary data.</text>
</comment>
<evidence type="ECO:0000256" key="1">
    <source>
        <dbReference type="SAM" id="SignalP"/>
    </source>
</evidence>
<reference evidence="3" key="1">
    <citation type="journal article" date="2020" name="Mol. Plant Microbe Interact.">
        <title>Genome Sequence of the Biocontrol Agent Coniothyrium minitans strain Conio (IMI 134523).</title>
        <authorList>
            <person name="Patel D."/>
            <person name="Shittu T.A."/>
            <person name="Baroncelli R."/>
            <person name="Muthumeenakshi S."/>
            <person name="Osborne T.H."/>
            <person name="Janganan T.K."/>
            <person name="Sreenivasaprasad S."/>
        </authorList>
    </citation>
    <scope>NUCLEOTIDE SEQUENCE</scope>
    <source>
        <strain evidence="3">Conio</strain>
    </source>
</reference>
<evidence type="ECO:0000259" key="2">
    <source>
        <dbReference type="Pfam" id="PF09362"/>
    </source>
</evidence>
<gene>
    <name evidence="3" type="ORF">PMIN01_06538</name>
</gene>
<dbReference type="Pfam" id="PF09362">
    <property type="entry name" value="DUF1996"/>
    <property type="match status" value="1"/>
</dbReference>
<feature type="chain" id="PRO_5040509313" evidence="1">
    <location>
        <begin position="20"/>
        <end position="369"/>
    </location>
</feature>
<dbReference type="PANTHER" id="PTHR43662">
    <property type="match status" value="1"/>
</dbReference>
<sequence length="369" mass="39833">MQWSTFTAVAALLAQNVNAQGSMLRFACSQLVVERTDPLVNPGMKYTPHLHQIVGGNSFNVSMDPDNDPAKLSTCTSCSFVQDKSNYWTAVMFFHHKNGSYIRVPQTGNGGPQGKLINKGGLDIYYIPSGKTTAFKKGFRMLAGSATNTDDSKVAKGNICHRCWTSPNEDTFVGAQPCSGSDTVAIPSDPKCKMIRQTIIFPTNLDSPNHQSHVSYGQGSGATGGGSCPSTHPVKLPQIMYELMWNVTNFSDKNQWPTDGSKPFVYSMNLGSGAAAHGDYVFGWEGDSLQKAMDNGCNLNTACPKAGLTTQSDAQYSACTKKQQAPEDVDGCKSPVPSLLPQHHANLPSQGSRLSPWATWPSRHEVVAM</sequence>
<dbReference type="EMBL" id="WJXW01000006">
    <property type="protein sequence ID" value="KAF9735133.1"/>
    <property type="molecule type" value="Genomic_DNA"/>
</dbReference>
<feature type="domain" description="DUF1996" evidence="2">
    <location>
        <begin position="37"/>
        <end position="284"/>
    </location>
</feature>
<keyword evidence="4" id="KW-1185">Reference proteome</keyword>
<feature type="signal peptide" evidence="1">
    <location>
        <begin position="1"/>
        <end position="19"/>
    </location>
</feature>
<accession>A0A9P6GHD6</accession>
<dbReference type="AlphaFoldDB" id="A0A9P6GHD6"/>
<evidence type="ECO:0000313" key="3">
    <source>
        <dbReference type="EMBL" id="KAF9735133.1"/>
    </source>
</evidence>
<dbReference type="InterPro" id="IPR018535">
    <property type="entry name" value="DUF1996"/>
</dbReference>
<organism evidence="3 4">
    <name type="scientific">Paraphaeosphaeria minitans</name>
    <dbReference type="NCBI Taxonomy" id="565426"/>
    <lineage>
        <taxon>Eukaryota</taxon>
        <taxon>Fungi</taxon>
        <taxon>Dikarya</taxon>
        <taxon>Ascomycota</taxon>
        <taxon>Pezizomycotina</taxon>
        <taxon>Dothideomycetes</taxon>
        <taxon>Pleosporomycetidae</taxon>
        <taxon>Pleosporales</taxon>
        <taxon>Massarineae</taxon>
        <taxon>Didymosphaeriaceae</taxon>
        <taxon>Paraphaeosphaeria</taxon>
    </lineage>
</organism>
<proteinExistence type="predicted"/>
<dbReference type="OrthoDB" id="74764at2759"/>
<dbReference type="Proteomes" id="UP000756921">
    <property type="component" value="Unassembled WGS sequence"/>
</dbReference>